<proteinExistence type="predicted"/>
<name>G0UBW2_TRYVY</name>
<feature type="compositionally biased region" description="Polar residues" evidence="1">
    <location>
        <begin position="40"/>
        <end position="49"/>
    </location>
</feature>
<reference evidence="2" key="1">
    <citation type="journal article" date="2012" name="Proc. Natl. Acad. Sci. U.S.A.">
        <title>Antigenic diversity is generated by distinct evolutionary mechanisms in African trypanosome species.</title>
        <authorList>
            <person name="Jackson A.P."/>
            <person name="Berry A."/>
            <person name="Aslett M."/>
            <person name="Allison H.C."/>
            <person name="Burton P."/>
            <person name="Vavrova-Anderson J."/>
            <person name="Brown R."/>
            <person name="Browne H."/>
            <person name="Corton N."/>
            <person name="Hauser H."/>
            <person name="Gamble J."/>
            <person name="Gilderthorp R."/>
            <person name="Marcello L."/>
            <person name="McQuillan J."/>
            <person name="Otto T.D."/>
            <person name="Quail M.A."/>
            <person name="Sanders M.J."/>
            <person name="van Tonder A."/>
            <person name="Ginger M.L."/>
            <person name="Field M.C."/>
            <person name="Barry J.D."/>
            <person name="Hertz-Fowler C."/>
            <person name="Berriman M."/>
        </authorList>
    </citation>
    <scope>NUCLEOTIDE SEQUENCE</scope>
    <source>
        <strain evidence="2">Y486</strain>
    </source>
</reference>
<organism evidence="2">
    <name type="scientific">Trypanosoma vivax (strain Y486)</name>
    <dbReference type="NCBI Taxonomy" id="1055687"/>
    <lineage>
        <taxon>Eukaryota</taxon>
        <taxon>Discoba</taxon>
        <taxon>Euglenozoa</taxon>
        <taxon>Kinetoplastea</taxon>
        <taxon>Metakinetoplastina</taxon>
        <taxon>Trypanosomatida</taxon>
        <taxon>Trypanosomatidae</taxon>
        <taxon>Trypanosoma</taxon>
        <taxon>Duttonella</taxon>
    </lineage>
</organism>
<gene>
    <name evidence="2" type="ORF">TVY486_1107940</name>
</gene>
<protein>
    <submittedName>
        <fullName evidence="2">Uncharacterized protein</fullName>
    </submittedName>
</protein>
<dbReference type="EMBL" id="HE573027">
    <property type="protein sequence ID" value="CCC53310.1"/>
    <property type="molecule type" value="Genomic_DNA"/>
</dbReference>
<evidence type="ECO:0000313" key="2">
    <source>
        <dbReference type="EMBL" id="CCC53310.1"/>
    </source>
</evidence>
<sequence>MRCDATPTIKAAVTAVRAVEMEGAKNLVGGGAGAGHHTNSRSTPFSKRTATALHRTAPHHQPARVPFHYKGGIEARTKGSSSPPHHHSPTLFKHLFPACSKE</sequence>
<accession>G0UBW2</accession>
<evidence type="ECO:0000256" key="1">
    <source>
        <dbReference type="SAM" id="MobiDB-lite"/>
    </source>
</evidence>
<dbReference type="AlphaFoldDB" id="G0UBW2"/>
<feature type="region of interest" description="Disordered" evidence="1">
    <location>
        <begin position="29"/>
        <end position="102"/>
    </location>
</feature>